<comment type="caution">
    <text evidence="1">The sequence shown here is derived from an EMBL/GenBank/DDBJ whole genome shotgun (WGS) entry which is preliminary data.</text>
</comment>
<dbReference type="Proteomes" id="UP001240157">
    <property type="component" value="Unassembled WGS sequence"/>
</dbReference>
<feature type="non-terminal residue" evidence="1">
    <location>
        <position position="28"/>
    </location>
</feature>
<protein>
    <recommendedName>
        <fullName evidence="3">Phosphopentomutase</fullName>
    </recommendedName>
</protein>
<dbReference type="EMBL" id="JAVGJF010000623">
    <property type="protein sequence ID" value="MDQ7176975.1"/>
    <property type="molecule type" value="Genomic_DNA"/>
</dbReference>
<proteinExistence type="predicted"/>
<dbReference type="Gene3D" id="3.40.720.10">
    <property type="entry name" value="Alkaline Phosphatase, subunit A"/>
    <property type="match status" value="1"/>
</dbReference>
<dbReference type="InterPro" id="IPR017850">
    <property type="entry name" value="Alkaline_phosphatase_core_sf"/>
</dbReference>
<dbReference type="AlphaFoldDB" id="A0ABD5B0Q9"/>
<name>A0ABD5B0Q9_STACR</name>
<gene>
    <name evidence="1" type="ORF">RCF65_13555</name>
</gene>
<evidence type="ECO:0008006" key="3">
    <source>
        <dbReference type="Google" id="ProtNLM"/>
    </source>
</evidence>
<accession>A0ABD5B0Q9</accession>
<evidence type="ECO:0000313" key="1">
    <source>
        <dbReference type="EMBL" id="MDQ7176975.1"/>
    </source>
</evidence>
<sequence length="28" mass="3074">MTVPFQRVHLIVMDSVGIGEGPDAKDFN</sequence>
<reference evidence="1 2" key="1">
    <citation type="submission" date="2023-08" db="EMBL/GenBank/DDBJ databases">
        <title>Whole genome sequencing of Staphylococcus chromogenes NNSch 2386.</title>
        <authorList>
            <person name="Kropotov V.S."/>
            <person name="Boriskina E.V."/>
            <person name="Gordinskaya N.A."/>
            <person name="Shkurkina I.S."/>
            <person name="Kryazhev D.V."/>
            <person name="Alekseeva A.E."/>
            <person name="Makhova M.A."/>
        </authorList>
    </citation>
    <scope>NUCLEOTIDE SEQUENCE [LARGE SCALE GENOMIC DNA]</scope>
    <source>
        <strain evidence="1 2">NNSch 2386</strain>
    </source>
</reference>
<organism evidence="1 2">
    <name type="scientific">Staphylococcus chromogenes</name>
    <name type="common">Staphylococcus hyicus subsp. chromogenes</name>
    <dbReference type="NCBI Taxonomy" id="46126"/>
    <lineage>
        <taxon>Bacteria</taxon>
        <taxon>Bacillati</taxon>
        <taxon>Bacillota</taxon>
        <taxon>Bacilli</taxon>
        <taxon>Bacillales</taxon>
        <taxon>Staphylococcaceae</taxon>
        <taxon>Staphylococcus</taxon>
    </lineage>
</organism>
<evidence type="ECO:0000313" key="2">
    <source>
        <dbReference type="Proteomes" id="UP001240157"/>
    </source>
</evidence>
<dbReference type="RefSeq" id="WP_308891666.1">
    <property type="nucleotide sequence ID" value="NZ_JAVGJF010000623.1"/>
</dbReference>